<feature type="compositionally biased region" description="Basic and acidic residues" evidence="1">
    <location>
        <begin position="254"/>
        <end position="266"/>
    </location>
</feature>
<feature type="region of interest" description="Disordered" evidence="1">
    <location>
        <begin position="401"/>
        <end position="473"/>
    </location>
</feature>
<name>A0A4R2CD92_SHIGR</name>
<dbReference type="Gene3D" id="3.30.750.140">
    <property type="match status" value="1"/>
</dbReference>
<gene>
    <name evidence="3" type="ORF">EV665_12094</name>
</gene>
<accession>A0A4R2CD92</accession>
<feature type="region of interest" description="Disordered" evidence="1">
    <location>
        <begin position="82"/>
        <end position="143"/>
    </location>
</feature>
<dbReference type="EMBL" id="SLVX01000020">
    <property type="protein sequence ID" value="TCN38203.1"/>
    <property type="molecule type" value="Genomic_DNA"/>
</dbReference>
<dbReference type="RefSeq" id="WP_133036030.1">
    <property type="nucleotide sequence ID" value="NZ_BAABEI010000012.1"/>
</dbReference>
<feature type="compositionally biased region" description="Basic and acidic residues" evidence="1">
    <location>
        <begin position="102"/>
        <end position="111"/>
    </location>
</feature>
<feature type="domain" description="Flagellar hook-length control protein-like C-terminal" evidence="2">
    <location>
        <begin position="324"/>
        <end position="399"/>
    </location>
</feature>
<feature type="compositionally biased region" description="Low complexity" evidence="1">
    <location>
        <begin position="407"/>
        <end position="423"/>
    </location>
</feature>
<reference evidence="3 4" key="1">
    <citation type="submission" date="2019-03" db="EMBL/GenBank/DDBJ databases">
        <title>Genomic Encyclopedia of Type Strains, Phase IV (KMG-IV): sequencing the most valuable type-strain genomes for metagenomic binning, comparative biology and taxonomic classification.</title>
        <authorList>
            <person name="Goeker M."/>
        </authorList>
    </citation>
    <scope>NUCLEOTIDE SEQUENCE [LARGE SCALE GENOMIC DNA]</scope>
    <source>
        <strain evidence="3 4">DSM 18401</strain>
    </source>
</reference>
<keyword evidence="4" id="KW-1185">Reference proteome</keyword>
<sequence length="473" mass="47924">MSTIGSGVLGVVQGQAAGKGKAGHGQAAGASEEGGFATAIASLSGREGDGGRKGARLSISGAAVRGEHDRGETDQARVKLGRRDGAALTEAAGKPGVDASEADDRPFDEKAALLPEAAGRQGRRTQGEVRDGKSATLRGEDADVDEDATVAADATQETAPKAGSDVGNLLEMLAAPNAMPLDAAAKAGMPGTVPDGKAQAGGKGTVRVEARADAAAKADGTHVTDAMDAGDVPQSDADQLFRLIRADGKGRDLDMSLSDKGDRATFRDANPTGPKGETVTVVDARRYIGLAQTGNAAAMTTAITQDPQWAASLSATGGLSHAETAATGKVVNTLKIQMHPIELGLVTATLRLHGDDLVVSLQVETGEAYRQLIDDRDAIVRALRGQGFAVDQVSVQLAPADRGANAQQGDSQGQQQQFSGQPQAREGGNGRQGGSGEGTGNFAREGASHEGTTSDNAPGLAGGQPQRSGGVYL</sequence>
<protein>
    <submittedName>
        <fullName evidence="3">Chemotaxis protein MotD</fullName>
    </submittedName>
</protein>
<organism evidence="3 4">
    <name type="scientific">Shinella granuli</name>
    <dbReference type="NCBI Taxonomy" id="323621"/>
    <lineage>
        <taxon>Bacteria</taxon>
        <taxon>Pseudomonadati</taxon>
        <taxon>Pseudomonadota</taxon>
        <taxon>Alphaproteobacteria</taxon>
        <taxon>Hyphomicrobiales</taxon>
        <taxon>Rhizobiaceae</taxon>
        <taxon>Shinella</taxon>
    </lineage>
</organism>
<dbReference type="InterPro" id="IPR021136">
    <property type="entry name" value="Flagellar_hook_control-like_C"/>
</dbReference>
<feature type="compositionally biased region" description="Basic and acidic residues" evidence="1">
    <location>
        <begin position="125"/>
        <end position="141"/>
    </location>
</feature>
<dbReference type="Pfam" id="PF02120">
    <property type="entry name" value="Flg_hook"/>
    <property type="match status" value="1"/>
</dbReference>
<dbReference type="InterPro" id="IPR038610">
    <property type="entry name" value="FliK-like_C_sf"/>
</dbReference>
<comment type="caution">
    <text evidence="3">The sequence shown here is derived from an EMBL/GenBank/DDBJ whole genome shotgun (WGS) entry which is preliminary data.</text>
</comment>
<feature type="region of interest" description="Disordered" evidence="1">
    <location>
        <begin position="254"/>
        <end position="276"/>
    </location>
</feature>
<dbReference type="AlphaFoldDB" id="A0A4R2CD92"/>
<evidence type="ECO:0000313" key="4">
    <source>
        <dbReference type="Proteomes" id="UP000295351"/>
    </source>
</evidence>
<proteinExistence type="predicted"/>
<feature type="compositionally biased region" description="Gly residues" evidence="1">
    <location>
        <begin position="427"/>
        <end position="439"/>
    </location>
</feature>
<dbReference type="Proteomes" id="UP000295351">
    <property type="component" value="Unassembled WGS sequence"/>
</dbReference>
<evidence type="ECO:0000256" key="1">
    <source>
        <dbReference type="SAM" id="MobiDB-lite"/>
    </source>
</evidence>
<evidence type="ECO:0000313" key="3">
    <source>
        <dbReference type="EMBL" id="TCN38203.1"/>
    </source>
</evidence>
<evidence type="ECO:0000259" key="2">
    <source>
        <dbReference type="Pfam" id="PF02120"/>
    </source>
</evidence>